<reference evidence="9" key="1">
    <citation type="submission" date="2022-12" db="EMBL/GenBank/DDBJ databases">
        <title>Genome sequence of SJ11.</title>
        <authorList>
            <person name="Woo H."/>
        </authorList>
    </citation>
    <scope>NUCLEOTIDE SEQUENCE</scope>
    <source>
        <strain evidence="9">SJ11</strain>
    </source>
</reference>
<evidence type="ECO:0000256" key="2">
    <source>
        <dbReference type="ARBA" id="ARBA00012755"/>
    </source>
</evidence>
<dbReference type="InterPro" id="IPR002252">
    <property type="entry name" value="Glyco_hydro_36"/>
</dbReference>
<gene>
    <name evidence="9" type="ORF">O0931_06640</name>
</gene>
<dbReference type="RefSeq" id="WP_269414775.1">
    <property type="nucleotide sequence ID" value="NZ_JAPWGL010000002.1"/>
</dbReference>
<dbReference type="PROSITE" id="PS00512">
    <property type="entry name" value="ALPHA_GALACTOSIDASE"/>
    <property type="match status" value="1"/>
</dbReference>
<dbReference type="InterPro" id="IPR031704">
    <property type="entry name" value="Glyco_hydro_36_N"/>
</dbReference>
<dbReference type="EMBL" id="JAPWGL010000002">
    <property type="protein sequence ID" value="MCZ4222972.1"/>
    <property type="molecule type" value="Genomic_DNA"/>
</dbReference>
<keyword evidence="4 5" id="KW-0326">Glycosidase</keyword>
<dbReference type="InterPro" id="IPR000111">
    <property type="entry name" value="Glyco_hydro_27/36_CS"/>
</dbReference>
<feature type="domain" description="Glycosyl hydrolase family 36 N-terminal" evidence="8">
    <location>
        <begin position="42"/>
        <end position="277"/>
    </location>
</feature>
<evidence type="ECO:0000313" key="10">
    <source>
        <dbReference type="Proteomes" id="UP001144341"/>
    </source>
</evidence>
<dbReference type="CDD" id="cd14791">
    <property type="entry name" value="GH36"/>
    <property type="match status" value="1"/>
</dbReference>
<feature type="chain" id="PRO_5045171236" description="Alpha-galactosidase" evidence="6">
    <location>
        <begin position="21"/>
        <end position="733"/>
    </location>
</feature>
<keyword evidence="10" id="KW-1185">Reference proteome</keyword>
<proteinExistence type="inferred from homology"/>
<evidence type="ECO:0000256" key="6">
    <source>
        <dbReference type="SAM" id="SignalP"/>
    </source>
</evidence>
<dbReference type="Gene3D" id="2.60.40.1180">
    <property type="entry name" value="Golgi alpha-mannosidase II"/>
    <property type="match status" value="1"/>
</dbReference>
<evidence type="ECO:0000256" key="5">
    <source>
        <dbReference type="PIRNR" id="PIRNR005536"/>
    </source>
</evidence>
<dbReference type="EC" id="3.2.1.22" evidence="2 5"/>
<dbReference type="InterPro" id="IPR031705">
    <property type="entry name" value="Glyco_hydro_36_C"/>
</dbReference>
<dbReference type="PRINTS" id="PR00743">
    <property type="entry name" value="GLHYDRLASE36"/>
</dbReference>
<dbReference type="SUPFAM" id="SSF51445">
    <property type="entry name" value="(Trans)glycosidases"/>
    <property type="match status" value="1"/>
</dbReference>
<dbReference type="InterPro" id="IPR050985">
    <property type="entry name" value="Alpha-glycosidase_related"/>
</dbReference>
<dbReference type="Gene3D" id="3.20.20.70">
    <property type="entry name" value="Aldolase class I"/>
    <property type="match status" value="1"/>
</dbReference>
<comment type="caution">
    <text evidence="9">The sequence shown here is derived from an EMBL/GenBank/DDBJ whole genome shotgun (WGS) entry which is preliminary data.</text>
</comment>
<evidence type="ECO:0000256" key="1">
    <source>
        <dbReference type="ARBA" id="ARBA00001255"/>
    </source>
</evidence>
<accession>A0ABT4KVM5</accession>
<dbReference type="Pfam" id="PF02065">
    <property type="entry name" value="Melibiase"/>
    <property type="match status" value="1"/>
</dbReference>
<dbReference type="PANTHER" id="PTHR43053">
    <property type="entry name" value="GLYCOSIDASE FAMILY 31"/>
    <property type="match status" value="1"/>
</dbReference>
<dbReference type="Gene3D" id="2.70.98.60">
    <property type="entry name" value="alpha-galactosidase from lactobacil brevis"/>
    <property type="match status" value="1"/>
</dbReference>
<protein>
    <recommendedName>
        <fullName evidence="2 5">Alpha-galactosidase</fullName>
        <ecNumber evidence="2 5">3.2.1.22</ecNumber>
    </recommendedName>
</protein>
<evidence type="ECO:0000259" key="7">
    <source>
        <dbReference type="Pfam" id="PF16874"/>
    </source>
</evidence>
<dbReference type="InterPro" id="IPR017853">
    <property type="entry name" value="GH"/>
</dbReference>
<comment type="similarity">
    <text evidence="5">Belongs to the glycosyl hydrolase.</text>
</comment>
<dbReference type="InterPro" id="IPR038417">
    <property type="entry name" value="Alpga-gal_N_sf"/>
</dbReference>
<dbReference type="PANTHER" id="PTHR43053:SF3">
    <property type="entry name" value="ALPHA-GALACTOSIDASE C-RELATED"/>
    <property type="match status" value="1"/>
</dbReference>
<evidence type="ECO:0000313" key="9">
    <source>
        <dbReference type="EMBL" id="MCZ4222972.1"/>
    </source>
</evidence>
<keyword evidence="6" id="KW-0732">Signal</keyword>
<evidence type="ECO:0000259" key="8">
    <source>
        <dbReference type="Pfam" id="PF16875"/>
    </source>
</evidence>
<dbReference type="InterPro" id="IPR013785">
    <property type="entry name" value="Aldolase_TIM"/>
</dbReference>
<keyword evidence="3 5" id="KW-0378">Hydrolase</keyword>
<comment type="catalytic activity">
    <reaction evidence="1 5">
        <text>Hydrolysis of terminal, non-reducing alpha-D-galactose residues in alpha-D-galactosides, including galactose oligosaccharides, galactomannans and galactolipids.</text>
        <dbReference type="EC" id="3.2.1.22"/>
    </reaction>
</comment>
<feature type="signal peptide" evidence="6">
    <location>
        <begin position="1"/>
        <end position="20"/>
    </location>
</feature>
<dbReference type="Pfam" id="PF16875">
    <property type="entry name" value="Glyco_hydro_36N"/>
    <property type="match status" value="1"/>
</dbReference>
<sequence>MKRNSLFSFLLILSFLTSKAQTITIPVETGKHSIVLQTDNENHLRMVYSGNKMQNKADYALAYGQFNFNDGHTPGGYNYAYTPAGSNTLVEPAIQLVHGDGNTSLDLKYIMHENKQIDQNTELTTILLKDPNYKLEVTLFYKTWKAENVTEQWVEISNKENKAVKLQKYASANLYFSEKDFYLTTYQGNWAGEMQPNEVKLSRGTYSVDTKLGTRAMLFQNNNFIISFDKPATETEGSVMLGQIAWTGNFKMEFDVDSYKNLRLIAGINPFESEYILQPGKVFKTPSFIYTFSANGKGEASRHLHTWARNYRILDGKGDRLTLLNNWESTYFDFDEEKLTSLIKDTKNLGVDMFLLDDGWFGNKYPRNGDKSGLGDWQETVNKLPHGLGYLVKAAVKEGVKFGIWIEPEMVNPKSNLFEKHPDWAIRQTDRPDKYMRNQLVLDLTNPKVQDFVYSVVDSLFIKNPGLAFIKWDCNAIIFNAYSAWLNKQKLPQTHLYVDYVRGLYRVLERIRAKYPKVPMMLCSGGGGRADYEVLKYFTEFWPSDNTDPIERIFMQWNYSNFFPAITTDNHVTDWGKQALKFRVDVASMGKLGFDIVASKLDIKDAAFCRDAITNYNAYKELVWHGDLYRLVNPYENDYAALSYVNAEKNKAVVFSYLLNYHNIISVENPVKLSGLSPEKKYKVKEMNIYPGTKSTFNESASYSGDFLMNVGLNQKLNKNRTSVILLIEEVKY</sequence>
<dbReference type="Proteomes" id="UP001144341">
    <property type="component" value="Unassembled WGS sequence"/>
</dbReference>
<name>A0ABT4KVM5_9SPHI</name>
<dbReference type="PIRSF" id="PIRSF005536">
    <property type="entry name" value="Agal"/>
    <property type="match status" value="1"/>
</dbReference>
<evidence type="ECO:0000256" key="4">
    <source>
        <dbReference type="ARBA" id="ARBA00023295"/>
    </source>
</evidence>
<dbReference type="GO" id="GO:0004557">
    <property type="term" value="F:alpha-galactosidase activity"/>
    <property type="evidence" value="ECO:0007669"/>
    <property type="project" value="UniProtKB-EC"/>
</dbReference>
<dbReference type="Pfam" id="PF16874">
    <property type="entry name" value="Glyco_hydro_36C"/>
    <property type="match status" value="1"/>
</dbReference>
<evidence type="ECO:0000256" key="3">
    <source>
        <dbReference type="ARBA" id="ARBA00022801"/>
    </source>
</evidence>
<dbReference type="InterPro" id="IPR013780">
    <property type="entry name" value="Glyco_hydro_b"/>
</dbReference>
<feature type="domain" description="Glycosyl hydrolase family 36 C-terminal" evidence="7">
    <location>
        <begin position="640"/>
        <end position="726"/>
    </location>
</feature>
<organism evidence="9 10">
    <name type="scientific">Pedobacter rhodius</name>
    <dbReference type="NCBI Taxonomy" id="3004098"/>
    <lineage>
        <taxon>Bacteria</taxon>
        <taxon>Pseudomonadati</taxon>
        <taxon>Bacteroidota</taxon>
        <taxon>Sphingobacteriia</taxon>
        <taxon>Sphingobacteriales</taxon>
        <taxon>Sphingobacteriaceae</taxon>
        <taxon>Pedobacter</taxon>
    </lineage>
</organism>